<feature type="domain" description="Outer membrane protein beta-barrel" evidence="2">
    <location>
        <begin position="20"/>
        <end position="216"/>
    </location>
</feature>
<reference evidence="3 4" key="1">
    <citation type="submission" date="2012-05" db="EMBL/GenBank/DDBJ databases">
        <authorList>
            <person name="Weinstock G."/>
            <person name="Sodergren E."/>
            <person name="Lobos E.A."/>
            <person name="Fulton L."/>
            <person name="Fulton R."/>
            <person name="Courtney L."/>
            <person name="Fronick C."/>
            <person name="O'Laughlin M."/>
            <person name="Godfrey J."/>
            <person name="Wilson R.M."/>
            <person name="Miner T."/>
            <person name="Farmer C."/>
            <person name="Delehaunty K."/>
            <person name="Cordes M."/>
            <person name="Minx P."/>
            <person name="Tomlinson C."/>
            <person name="Chen J."/>
            <person name="Wollam A."/>
            <person name="Pepin K.H."/>
            <person name="Bhonagiri V."/>
            <person name="Zhang X."/>
            <person name="Suruliraj S."/>
            <person name="Warren W."/>
            <person name="Mitreva M."/>
            <person name="Mardis E.R."/>
            <person name="Wilson R.K."/>
        </authorList>
    </citation>
    <scope>NUCLEOTIDE SEQUENCE [LARGE SCALE GENOMIC DNA]</scope>
    <source>
        <strain evidence="3 4">F0055</strain>
    </source>
</reference>
<dbReference type="AlphaFoldDB" id="L1N5P7"/>
<dbReference type="PATRIC" id="fig|1127699.3.peg.1776"/>
<keyword evidence="4" id="KW-1185">Reference proteome</keyword>
<comment type="caution">
    <text evidence="3">The sequence shown here is derived from an EMBL/GenBank/DDBJ whole genome shotgun (WGS) entry which is preliminary data.</text>
</comment>
<protein>
    <recommendedName>
        <fullName evidence="2">Outer membrane protein beta-barrel domain-containing protein</fullName>
    </recommendedName>
</protein>
<dbReference type="RefSeq" id="WP_009163243.1">
    <property type="nucleotide sequence ID" value="NZ_KB291008.1"/>
</dbReference>
<gene>
    <name evidence="3" type="ORF">HMPREF9151_01936</name>
</gene>
<evidence type="ECO:0000259" key="2">
    <source>
        <dbReference type="Pfam" id="PF13568"/>
    </source>
</evidence>
<proteinExistence type="predicted"/>
<dbReference type="Proteomes" id="UP000010433">
    <property type="component" value="Unassembled WGS sequence"/>
</dbReference>
<dbReference type="InterPro" id="IPR025665">
    <property type="entry name" value="Beta-barrel_OMP_2"/>
</dbReference>
<evidence type="ECO:0000313" key="4">
    <source>
        <dbReference type="Proteomes" id="UP000010433"/>
    </source>
</evidence>
<evidence type="ECO:0000313" key="3">
    <source>
        <dbReference type="EMBL" id="EKX98594.1"/>
    </source>
</evidence>
<accession>L1N5P7</accession>
<evidence type="ECO:0000256" key="1">
    <source>
        <dbReference type="SAM" id="SignalP"/>
    </source>
</evidence>
<feature type="signal peptide" evidence="1">
    <location>
        <begin position="1"/>
        <end position="20"/>
    </location>
</feature>
<dbReference type="HOGENOM" id="CLU_082049_2_0_10"/>
<feature type="chain" id="PRO_5003954721" description="Outer membrane protein beta-barrel domain-containing protein" evidence="1">
    <location>
        <begin position="21"/>
        <end position="247"/>
    </location>
</feature>
<dbReference type="STRING" id="1127699.HMPREF9151_01936"/>
<dbReference type="OrthoDB" id="977141at2"/>
<dbReference type="EMBL" id="AMEP01000109">
    <property type="protein sequence ID" value="EKX98594.1"/>
    <property type="molecule type" value="Genomic_DNA"/>
</dbReference>
<dbReference type="Pfam" id="PF13568">
    <property type="entry name" value="OMP_b-brl_2"/>
    <property type="match status" value="1"/>
</dbReference>
<sequence length="247" mass="27870">MKKRLFVILCFWGAFLSATAQVGLHRSDFSLGINGGAVLSSVGFMPKVDQGQHVGFTGGLSLRYVCEKYFSTLCSVYAEVNYASIGWRQDIRKIDGTTVINSTTGQAEKYARTINYIQIPIFAHLAWGREIRGAQFFFQIGPQMGIYLNEQTDINYVLTQRNLTDRANKVKEQEDMPVERKFDYGIAAGIGAEYSIPRVGHFLVEARYYYGLGNIYGDSKRDYFGKSNFGNIVMKAAYLFDLTKSRN</sequence>
<keyword evidence="1" id="KW-0732">Signal</keyword>
<organism evidence="3 4">
    <name type="scientific">Hoylesella saccharolytica F0055</name>
    <dbReference type="NCBI Taxonomy" id="1127699"/>
    <lineage>
        <taxon>Bacteria</taxon>
        <taxon>Pseudomonadati</taxon>
        <taxon>Bacteroidota</taxon>
        <taxon>Bacteroidia</taxon>
        <taxon>Bacteroidales</taxon>
        <taxon>Prevotellaceae</taxon>
        <taxon>Hoylesella</taxon>
    </lineage>
</organism>
<name>L1N5P7_9BACT</name>